<feature type="domain" description="Zeta toxin" evidence="4">
    <location>
        <begin position="129"/>
        <end position="300"/>
    </location>
</feature>
<keyword evidence="6" id="KW-1185">Reference proteome</keyword>
<feature type="region of interest" description="Disordered" evidence="3">
    <location>
        <begin position="650"/>
        <end position="683"/>
    </location>
</feature>
<reference evidence="5" key="1">
    <citation type="submission" date="2021-02" db="EMBL/GenBank/DDBJ databases">
        <authorList>
            <person name="Dougan E. K."/>
            <person name="Rhodes N."/>
            <person name="Thang M."/>
            <person name="Chan C."/>
        </authorList>
    </citation>
    <scope>NUCLEOTIDE SEQUENCE</scope>
</reference>
<dbReference type="InterPro" id="IPR027417">
    <property type="entry name" value="P-loop_NTPase"/>
</dbReference>
<keyword evidence="2" id="KW-0067">ATP-binding</keyword>
<dbReference type="Gene3D" id="3.40.50.300">
    <property type="entry name" value="P-loop containing nucleotide triphosphate hydrolases"/>
    <property type="match status" value="1"/>
</dbReference>
<dbReference type="Pfam" id="PF06414">
    <property type="entry name" value="Zeta_toxin"/>
    <property type="match status" value="1"/>
</dbReference>
<evidence type="ECO:0000256" key="3">
    <source>
        <dbReference type="SAM" id="MobiDB-lite"/>
    </source>
</evidence>
<dbReference type="GO" id="GO:0016301">
    <property type="term" value="F:kinase activity"/>
    <property type="evidence" value="ECO:0007669"/>
    <property type="project" value="InterPro"/>
</dbReference>
<gene>
    <name evidence="5" type="ORF">SPIL2461_LOCUS10558</name>
</gene>
<dbReference type="SUPFAM" id="SSF52540">
    <property type="entry name" value="P-loop containing nucleoside triphosphate hydrolases"/>
    <property type="match status" value="1"/>
</dbReference>
<evidence type="ECO:0000313" key="5">
    <source>
        <dbReference type="EMBL" id="CAE7431611.1"/>
    </source>
</evidence>
<feature type="compositionally biased region" description="Polar residues" evidence="3">
    <location>
        <begin position="979"/>
        <end position="988"/>
    </location>
</feature>
<name>A0A812RE97_SYMPI</name>
<proteinExistence type="predicted"/>
<feature type="compositionally biased region" description="Pro residues" evidence="3">
    <location>
        <begin position="889"/>
        <end position="905"/>
    </location>
</feature>
<evidence type="ECO:0000259" key="4">
    <source>
        <dbReference type="Pfam" id="PF06414"/>
    </source>
</evidence>
<keyword evidence="1" id="KW-0547">Nucleotide-binding</keyword>
<sequence length="1109" mass="122795">MLVWPTWPPGLAWQGYRRSVLGESTDQRQLFQSALADGSRGLDKDEFAILCQSLLHIDLTFQELERIFEMVVTSEGRHVMTEDHFVQTIRNRFFLRNIRRVATRDHAYHGRYTVDRQVWQDSVLATVVQRTTEQHRPRLVFTCGAMGVGKGFALAWMSRNGIFPLEDIVHIDPDHFKQVMPEWEVYLEHGRKRGNPDIPGNRCHRESCYMQEIALEESLRRSQHIWVDGSLRNAEWFVNVFSDIRMRYPAYQIAIFKVTAPEEIIRKRVADRAKQTGRSIPESTLVASIEAVERSVLTLTPHADFLASIDNSASTPKLQYFAAVDRSGDWQRIATRFAHILPATDAFPKKLSPFFVSRLEDCPKLELQEPLRLRSDGVNSCQDGILVMRGLKFEVKLSPGIRVTLDPETRRVANLHEDAVAVAFLHPLPHLPKSAETELTYAEQQVLNLGALANFNLADRLVAMNSVASTTRQRQPALLEFGSAISVSKEEAASLPANRWAPVKLQHMREAGGRRFAFVTPLEKLASRRVSANSGFLFEIVSQGSNTILDSDVRGVTSRSPSYKVDHIGRTVKSTKLRHAWTLHLGETEVKIELEHSRLSGKKKVLVDGKLLFSTTERHLNWCWEHPASKARISLISENGKHLLRCEEPDAAKETTEPADPQSDTSPVIEKSASFEPWASSPEPVLAEVVDPEAFESGDSPVRQNLSTKYANCEDSLQDYDAEIAEEAKPSIPSYLVTRPQRKSALQEVSAETARLNALLGVKDAQIAALQDELRRCALGKEASGPVVDTEPTGELLETEPVLSPIQRLEGPMPQLPPPQLVASVQEHFLVAELPTLPVPSPPAACGDSPDGGSRLSPPAKSALNPLDEEELDVTHRRGPAQCQGTPLPAQPMQPPRSTTPPAQPSPFVVQRYVSTPRRCTRGAQVDAVEHQGIEPARGRAGSVPPVHWASRPWQVEPNARSSGRHERSSVPPPHVRSISVQPQSCWSRTPGPASRSITPRRGPRQVQAPVFQMPPNGLMPAPRGCPPPWQLLPQWPHGHQGPKVSGLQPGPMLTPALFPPQLPGPVAGPVPVLAHPSVAQPCRLNPAAGVAGMAPGLRLMAQPRPVRL</sequence>
<dbReference type="InterPro" id="IPR010488">
    <property type="entry name" value="Zeta_toxin_domain"/>
</dbReference>
<dbReference type="OrthoDB" id="430679at2759"/>
<dbReference type="AlphaFoldDB" id="A0A812RE97"/>
<evidence type="ECO:0000256" key="2">
    <source>
        <dbReference type="ARBA" id="ARBA00022840"/>
    </source>
</evidence>
<accession>A0A812RE97</accession>
<feature type="region of interest" description="Disordered" evidence="3">
    <location>
        <begin position="956"/>
        <end position="1009"/>
    </location>
</feature>
<protein>
    <recommendedName>
        <fullName evidence="4">Zeta toxin domain-containing protein</fullName>
    </recommendedName>
</protein>
<evidence type="ECO:0000313" key="6">
    <source>
        <dbReference type="Proteomes" id="UP000649617"/>
    </source>
</evidence>
<evidence type="ECO:0000256" key="1">
    <source>
        <dbReference type="ARBA" id="ARBA00022741"/>
    </source>
</evidence>
<feature type="region of interest" description="Disordered" evidence="3">
    <location>
        <begin position="841"/>
        <end position="907"/>
    </location>
</feature>
<dbReference type="GO" id="GO:0005524">
    <property type="term" value="F:ATP binding"/>
    <property type="evidence" value="ECO:0007669"/>
    <property type="project" value="UniProtKB-KW"/>
</dbReference>
<dbReference type="Proteomes" id="UP000649617">
    <property type="component" value="Unassembled WGS sequence"/>
</dbReference>
<organism evidence="5 6">
    <name type="scientific">Symbiodinium pilosum</name>
    <name type="common">Dinoflagellate</name>
    <dbReference type="NCBI Taxonomy" id="2952"/>
    <lineage>
        <taxon>Eukaryota</taxon>
        <taxon>Sar</taxon>
        <taxon>Alveolata</taxon>
        <taxon>Dinophyceae</taxon>
        <taxon>Suessiales</taxon>
        <taxon>Symbiodiniaceae</taxon>
        <taxon>Symbiodinium</taxon>
    </lineage>
</organism>
<dbReference type="EMBL" id="CAJNIZ010019813">
    <property type="protein sequence ID" value="CAE7431611.1"/>
    <property type="molecule type" value="Genomic_DNA"/>
</dbReference>
<comment type="caution">
    <text evidence="5">The sequence shown here is derived from an EMBL/GenBank/DDBJ whole genome shotgun (WGS) entry which is preliminary data.</text>
</comment>